<dbReference type="InterPro" id="IPR001082">
    <property type="entry name" value="Pilin"/>
</dbReference>
<dbReference type="EMBL" id="JH600070">
    <property type="protein sequence ID" value="EIJ44207.1"/>
    <property type="molecule type" value="Genomic_DNA"/>
</dbReference>
<keyword evidence="4" id="KW-1185">Reference proteome</keyword>
<dbReference type="RefSeq" id="WP_002692061.1">
    <property type="nucleotide sequence ID" value="NZ_JH600070.1"/>
</dbReference>
<organism evidence="3 4">
    <name type="scientific">Beggiatoa alba B18LD</name>
    <dbReference type="NCBI Taxonomy" id="395493"/>
    <lineage>
        <taxon>Bacteria</taxon>
        <taxon>Pseudomonadati</taxon>
        <taxon>Pseudomonadota</taxon>
        <taxon>Gammaproteobacteria</taxon>
        <taxon>Thiotrichales</taxon>
        <taxon>Thiotrichaceae</taxon>
        <taxon>Beggiatoa</taxon>
    </lineage>
</organism>
<feature type="transmembrane region" description="Helical" evidence="2">
    <location>
        <begin position="64"/>
        <end position="81"/>
    </location>
</feature>
<gene>
    <name evidence="3" type="ORF">BegalDRAFT_3389</name>
</gene>
<dbReference type="HOGENOM" id="CLU_1335354_0_0_6"/>
<feature type="transmembrane region" description="Helical" evidence="2">
    <location>
        <begin position="21"/>
        <end position="52"/>
    </location>
</feature>
<sequence length="205" mass="22385">MKPTNEPIAVQPKKIPSKISWLIVAFIVFVLGAIVCGTGSATAVFFAAALTLPAVLSKRRAESAFGVLLLCFCLGIGSVIYSKQNENPSSYWNYLKRAKVNLSLSILEQLKSPVEAFYAAQHACPNPKEIGIAITNKYVENIVHTHLSDDKKCLYTAFLKTDAGFDANATLGLVYLSESRTWSCKNADTGTTTLNPIYLPFKCKN</sequence>
<dbReference type="GO" id="GO:0007155">
    <property type="term" value="P:cell adhesion"/>
    <property type="evidence" value="ECO:0007669"/>
    <property type="project" value="InterPro"/>
</dbReference>
<dbReference type="Proteomes" id="UP000005744">
    <property type="component" value="Unassembled WGS sequence"/>
</dbReference>
<keyword evidence="2" id="KW-1133">Transmembrane helix</keyword>
<accession>I3CKR4</accession>
<keyword evidence="2" id="KW-0812">Transmembrane</keyword>
<keyword evidence="2" id="KW-0472">Membrane</keyword>
<evidence type="ECO:0000313" key="3">
    <source>
        <dbReference type="EMBL" id="EIJ44207.1"/>
    </source>
</evidence>
<dbReference type="GO" id="GO:0009289">
    <property type="term" value="C:pilus"/>
    <property type="evidence" value="ECO:0007669"/>
    <property type="project" value="InterPro"/>
</dbReference>
<comment type="similarity">
    <text evidence="1">Belongs to the N-Me-Phe pilin family.</text>
</comment>
<proteinExistence type="inferred from homology"/>
<evidence type="ECO:0000313" key="4">
    <source>
        <dbReference type="Proteomes" id="UP000005744"/>
    </source>
</evidence>
<dbReference type="SUPFAM" id="SSF54523">
    <property type="entry name" value="Pili subunits"/>
    <property type="match status" value="1"/>
</dbReference>
<dbReference type="Gene3D" id="3.30.700.10">
    <property type="entry name" value="Glycoprotein, Type 4 Pilin"/>
    <property type="match status" value="1"/>
</dbReference>
<dbReference type="Pfam" id="PF00114">
    <property type="entry name" value="Pilin"/>
    <property type="match status" value="1"/>
</dbReference>
<evidence type="ECO:0000256" key="2">
    <source>
        <dbReference type="SAM" id="Phobius"/>
    </source>
</evidence>
<dbReference type="InterPro" id="IPR045584">
    <property type="entry name" value="Pilin-like"/>
</dbReference>
<protein>
    <submittedName>
        <fullName evidence="3">Pilin (Bacterial filament)</fullName>
    </submittedName>
</protein>
<reference evidence="3 4" key="1">
    <citation type="submission" date="2011-11" db="EMBL/GenBank/DDBJ databases">
        <title>Improved High-Quality Draft sequence of Beggiatoa alba B18lD.</title>
        <authorList>
            <consortium name="US DOE Joint Genome Institute"/>
            <person name="Lucas S."/>
            <person name="Han J."/>
            <person name="Lapidus A."/>
            <person name="Cheng J.-F."/>
            <person name="Goodwin L."/>
            <person name="Pitluck S."/>
            <person name="Peters L."/>
            <person name="Mikhailova N."/>
            <person name="Held B."/>
            <person name="Detter J.C."/>
            <person name="Han C."/>
            <person name="Tapia R."/>
            <person name="Land M."/>
            <person name="Hauser L."/>
            <person name="Kyrpides N."/>
            <person name="Ivanova N."/>
            <person name="Pagani I."/>
            <person name="Samuel K."/>
            <person name="Teske A."/>
            <person name="Mueller J."/>
            <person name="Woyke T."/>
        </authorList>
    </citation>
    <scope>NUCLEOTIDE SEQUENCE [LARGE SCALE GENOMIC DNA]</scope>
    <source>
        <strain evidence="3 4">B18LD</strain>
    </source>
</reference>
<evidence type="ECO:0000256" key="1">
    <source>
        <dbReference type="ARBA" id="ARBA00005233"/>
    </source>
</evidence>
<name>I3CKR4_9GAMM</name>
<dbReference type="AlphaFoldDB" id="I3CKR4"/>
<dbReference type="OrthoDB" id="9832997at2"/>